<dbReference type="GO" id="GO:0030672">
    <property type="term" value="C:synaptic vesicle membrane"/>
    <property type="evidence" value="ECO:0007669"/>
    <property type="project" value="TreeGrafter"/>
</dbReference>
<dbReference type="GO" id="GO:0032418">
    <property type="term" value="P:lysosome localization"/>
    <property type="evidence" value="ECO:0007669"/>
    <property type="project" value="InterPro"/>
</dbReference>
<sequence>MGAEQSRGGGFRRRIRKNSLEDPPYATATQPIGESPRRLLKTQSLSMPGSSGVSALQGHSPKSTPIRSASSVASSTANRWIVTVNDGVSPSTEVTDPARDPVLLTLQKVPTFYPIIRDTVRNPVMKEITGTSCRLDIGAATALVTRYQTLIRENAEGVSKEQTRLGQRLQDMDYAVGTLHQVLQDRSIKLSKQTDQLSTVSQICALLNSSRMCLQKSLEILQWVNICLPPEHRLEVPDLGLNLDEQTVAES</sequence>
<dbReference type="GO" id="GO:0098574">
    <property type="term" value="C:cytoplasmic side of lysosomal membrane"/>
    <property type="evidence" value="ECO:0007669"/>
    <property type="project" value="TreeGrafter"/>
</dbReference>
<comment type="subcellular location">
    <subcellularLocation>
        <location evidence="1">Lysosome membrane</location>
        <topology evidence="1">Lipid-anchor</topology>
        <orientation evidence="1">Cytoplasmic side</orientation>
    </subcellularLocation>
</comment>
<dbReference type="RefSeq" id="XP_022665798.1">
    <property type="nucleotide sequence ID" value="XM_022810063.1"/>
</dbReference>
<dbReference type="OMA" id="WVNICLP"/>
<evidence type="ECO:0000256" key="5">
    <source>
        <dbReference type="ARBA" id="ARBA00023228"/>
    </source>
</evidence>
<evidence type="ECO:0000256" key="1">
    <source>
        <dbReference type="ARBA" id="ARBA00004122"/>
    </source>
</evidence>
<comment type="similarity">
    <text evidence="2">Belongs to the BORCS5 family.</text>
</comment>
<evidence type="ECO:0000256" key="7">
    <source>
        <dbReference type="SAM" id="MobiDB-lite"/>
    </source>
</evidence>
<dbReference type="KEGG" id="vde:111252348"/>
<evidence type="ECO:0000313" key="9">
    <source>
        <dbReference type="Proteomes" id="UP000594260"/>
    </source>
</evidence>
<dbReference type="Proteomes" id="UP000594260">
    <property type="component" value="Unplaced"/>
</dbReference>
<evidence type="ECO:0000256" key="4">
    <source>
        <dbReference type="ARBA" id="ARBA00023136"/>
    </source>
</evidence>
<dbReference type="GO" id="GO:0099078">
    <property type="term" value="C:BORC complex"/>
    <property type="evidence" value="ECO:0007669"/>
    <property type="project" value="TreeGrafter"/>
</dbReference>
<evidence type="ECO:0000256" key="6">
    <source>
        <dbReference type="ARBA" id="ARBA00023288"/>
    </source>
</evidence>
<dbReference type="InterPro" id="IPR018780">
    <property type="entry name" value="TBORCS5"/>
</dbReference>
<dbReference type="PANTHER" id="PTHR31634">
    <property type="entry name" value="BLOC-1-RELATED COMPLEX SUBUNIT 5"/>
    <property type="match status" value="1"/>
</dbReference>
<evidence type="ECO:0000256" key="3">
    <source>
        <dbReference type="ARBA" id="ARBA00022300"/>
    </source>
</evidence>
<reference evidence="8" key="1">
    <citation type="submission" date="2021-01" db="UniProtKB">
        <authorList>
            <consortium name="EnsemblMetazoa"/>
        </authorList>
    </citation>
    <scope>IDENTIFICATION</scope>
</reference>
<dbReference type="EnsemblMetazoa" id="XM_022810062">
    <property type="protein sequence ID" value="XP_022665797"/>
    <property type="gene ID" value="LOC111252348"/>
</dbReference>
<dbReference type="InParanoid" id="A0A7M7KEZ9"/>
<evidence type="ECO:0000313" key="8">
    <source>
        <dbReference type="EnsemblMetazoa" id="XP_022665798"/>
    </source>
</evidence>
<dbReference type="OrthoDB" id="10035640at2759"/>
<proteinExistence type="inferred from homology"/>
<dbReference type="CDD" id="cd22789">
    <property type="entry name" value="BORCS5-like"/>
    <property type="match status" value="1"/>
</dbReference>
<accession>A0A7M7KEZ9</accession>
<feature type="compositionally biased region" description="Polar residues" evidence="7">
    <location>
        <begin position="41"/>
        <end position="54"/>
    </location>
</feature>
<feature type="region of interest" description="Disordered" evidence="7">
    <location>
        <begin position="1"/>
        <end position="71"/>
    </location>
</feature>
<keyword evidence="6" id="KW-0449">Lipoprotein</keyword>
<dbReference type="Pfam" id="PF10158">
    <property type="entry name" value="LOH1CR12"/>
    <property type="match status" value="1"/>
</dbReference>
<name>A0A7M7KEZ9_VARDE</name>
<dbReference type="CTD" id="118426"/>
<feature type="compositionally biased region" description="Polar residues" evidence="7">
    <location>
        <begin position="60"/>
        <end position="71"/>
    </location>
</feature>
<keyword evidence="4" id="KW-0472">Membrane</keyword>
<dbReference type="AlphaFoldDB" id="A0A7M7KEZ9"/>
<keyword evidence="5" id="KW-0458">Lysosome</keyword>
<keyword evidence="9" id="KW-1185">Reference proteome</keyword>
<dbReference type="PANTHER" id="PTHR31634:SF2">
    <property type="entry name" value="BLOC-1-RELATED COMPLEX SUBUNIT 5"/>
    <property type="match status" value="1"/>
</dbReference>
<protein>
    <recommendedName>
        <fullName evidence="3">BLOC-1-related complex subunit 5</fullName>
    </recommendedName>
</protein>
<dbReference type="EnsemblMetazoa" id="XM_022810063">
    <property type="protein sequence ID" value="XP_022665798"/>
    <property type="gene ID" value="LOC111252348"/>
</dbReference>
<dbReference type="GeneID" id="111252348"/>
<dbReference type="GO" id="GO:0072384">
    <property type="term" value="P:organelle transport along microtubule"/>
    <property type="evidence" value="ECO:0007669"/>
    <property type="project" value="TreeGrafter"/>
</dbReference>
<organism evidence="8 9">
    <name type="scientific">Varroa destructor</name>
    <name type="common">Honeybee mite</name>
    <dbReference type="NCBI Taxonomy" id="109461"/>
    <lineage>
        <taxon>Eukaryota</taxon>
        <taxon>Metazoa</taxon>
        <taxon>Ecdysozoa</taxon>
        <taxon>Arthropoda</taxon>
        <taxon>Chelicerata</taxon>
        <taxon>Arachnida</taxon>
        <taxon>Acari</taxon>
        <taxon>Parasitiformes</taxon>
        <taxon>Mesostigmata</taxon>
        <taxon>Gamasina</taxon>
        <taxon>Dermanyssoidea</taxon>
        <taxon>Varroidae</taxon>
        <taxon>Varroa</taxon>
    </lineage>
</organism>
<dbReference type="GO" id="GO:1903744">
    <property type="term" value="P:positive regulation of anterograde synaptic vesicle transport"/>
    <property type="evidence" value="ECO:0007669"/>
    <property type="project" value="TreeGrafter"/>
</dbReference>
<evidence type="ECO:0000256" key="2">
    <source>
        <dbReference type="ARBA" id="ARBA00010235"/>
    </source>
</evidence>
<dbReference type="FunCoup" id="A0A7M7KEZ9">
    <property type="interactions" value="333"/>
</dbReference>
<dbReference type="RefSeq" id="XP_022665797.1">
    <property type="nucleotide sequence ID" value="XM_022810062.1"/>
</dbReference>